<evidence type="ECO:0000313" key="2">
    <source>
        <dbReference type="Proteomes" id="UP001153332"/>
    </source>
</evidence>
<organism evidence="1 2">
    <name type="scientific">Lasiodiplodia mahajangana</name>
    <dbReference type="NCBI Taxonomy" id="1108764"/>
    <lineage>
        <taxon>Eukaryota</taxon>
        <taxon>Fungi</taxon>
        <taxon>Dikarya</taxon>
        <taxon>Ascomycota</taxon>
        <taxon>Pezizomycotina</taxon>
        <taxon>Dothideomycetes</taxon>
        <taxon>Dothideomycetes incertae sedis</taxon>
        <taxon>Botryosphaeriales</taxon>
        <taxon>Botryosphaeriaceae</taxon>
        <taxon>Lasiodiplodia</taxon>
    </lineage>
</organism>
<protein>
    <submittedName>
        <fullName evidence="1">Uncharacterized protein</fullName>
    </submittedName>
</protein>
<proteinExistence type="predicted"/>
<reference evidence="1" key="1">
    <citation type="submission" date="2022-12" db="EMBL/GenBank/DDBJ databases">
        <title>Genome Sequence of Lasiodiplodia mahajangana.</title>
        <authorList>
            <person name="Buettner E."/>
        </authorList>
    </citation>
    <scope>NUCLEOTIDE SEQUENCE</scope>
    <source>
        <strain evidence="1">VT137</strain>
    </source>
</reference>
<accession>A0ACC2JQ50</accession>
<sequence>MTVTDKGQSSGKSRKRGTDEVEGSSRVESTNVNITDDQTTPRLPHASFRFAPPPPTKHTASPVKITDQLKRLETPVYHQQLTKKDFENDPCLKDVESLYSSIKKATQLRGIIPNEVRADVEKADPENDLEDDDLAAQEIYERRFLEPADAEAHARIRATFQTLLIIQQQAGECVELSRHETGWNNFVHTPLLSLVFTDRRKPPPTVAPLAVGTRLEAAMSATIQADSIPIIHRVKAPVRGEDAITDAYILTIEGTQISKNAAEPDTDTIMPLQAQTTVNVDLTTAHSRSDAKRVDYVVVMDIFDENTGLKDRIEELNTYIWTEFKAPYHVNQTAYKAVADSSIALSIETKKALSQDEPLLQLGIWTAAWHKRMSFFRQLLATFTIGAAPEWFQKRLISVPLIQVVGHEWDIYFACFSNQVTIYGPLRIGSTASMVQLYTLVASLQAIREWIKTAFRKGMEDWFVCGVPEDT</sequence>
<keyword evidence="2" id="KW-1185">Reference proteome</keyword>
<gene>
    <name evidence="1" type="ORF">O1611_g3995</name>
</gene>
<dbReference type="Proteomes" id="UP001153332">
    <property type="component" value="Unassembled WGS sequence"/>
</dbReference>
<evidence type="ECO:0000313" key="1">
    <source>
        <dbReference type="EMBL" id="KAJ8129634.1"/>
    </source>
</evidence>
<name>A0ACC2JQ50_9PEZI</name>
<dbReference type="EMBL" id="JAPUUL010000703">
    <property type="protein sequence ID" value="KAJ8129634.1"/>
    <property type="molecule type" value="Genomic_DNA"/>
</dbReference>
<comment type="caution">
    <text evidence="1">The sequence shown here is derived from an EMBL/GenBank/DDBJ whole genome shotgun (WGS) entry which is preliminary data.</text>
</comment>